<gene>
    <name evidence="2" type="ORF">A1O1_08643</name>
</gene>
<keyword evidence="3" id="KW-1185">Reference proteome</keyword>
<dbReference type="EMBL" id="AMWN01000008">
    <property type="protein sequence ID" value="EXJ80498.1"/>
    <property type="molecule type" value="Genomic_DNA"/>
</dbReference>
<evidence type="ECO:0000259" key="1">
    <source>
        <dbReference type="Pfam" id="PF01425"/>
    </source>
</evidence>
<dbReference type="GeneID" id="19163491"/>
<reference evidence="2 3" key="1">
    <citation type="submission" date="2013-03" db="EMBL/GenBank/DDBJ databases">
        <title>The Genome Sequence of Capronia coronata CBS 617.96.</title>
        <authorList>
            <consortium name="The Broad Institute Genomics Platform"/>
            <person name="Cuomo C."/>
            <person name="de Hoog S."/>
            <person name="Gorbushina A."/>
            <person name="Walker B."/>
            <person name="Young S.K."/>
            <person name="Zeng Q."/>
            <person name="Gargeya S."/>
            <person name="Fitzgerald M."/>
            <person name="Haas B."/>
            <person name="Abouelleil A."/>
            <person name="Allen A.W."/>
            <person name="Alvarado L."/>
            <person name="Arachchi H.M."/>
            <person name="Berlin A.M."/>
            <person name="Chapman S.B."/>
            <person name="Gainer-Dewar J."/>
            <person name="Goldberg J."/>
            <person name="Griggs A."/>
            <person name="Gujja S."/>
            <person name="Hansen M."/>
            <person name="Howarth C."/>
            <person name="Imamovic A."/>
            <person name="Ireland A."/>
            <person name="Larimer J."/>
            <person name="McCowan C."/>
            <person name="Murphy C."/>
            <person name="Pearson M."/>
            <person name="Poon T.W."/>
            <person name="Priest M."/>
            <person name="Roberts A."/>
            <person name="Saif S."/>
            <person name="Shea T."/>
            <person name="Sisk P."/>
            <person name="Sykes S."/>
            <person name="Wortman J."/>
            <person name="Nusbaum C."/>
            <person name="Birren B."/>
        </authorList>
    </citation>
    <scope>NUCLEOTIDE SEQUENCE [LARGE SCALE GENOMIC DNA]</scope>
    <source>
        <strain evidence="2 3">CBS 617.96</strain>
    </source>
</reference>
<protein>
    <submittedName>
        <fullName evidence="2">Amidase</fullName>
    </submittedName>
</protein>
<accession>W9XJX7</accession>
<dbReference type="SUPFAM" id="SSF75304">
    <property type="entry name" value="Amidase signature (AS) enzymes"/>
    <property type="match status" value="1"/>
</dbReference>
<dbReference type="AlphaFoldDB" id="W9XJX7"/>
<organism evidence="2 3">
    <name type="scientific">Capronia coronata CBS 617.96</name>
    <dbReference type="NCBI Taxonomy" id="1182541"/>
    <lineage>
        <taxon>Eukaryota</taxon>
        <taxon>Fungi</taxon>
        <taxon>Dikarya</taxon>
        <taxon>Ascomycota</taxon>
        <taxon>Pezizomycotina</taxon>
        <taxon>Eurotiomycetes</taxon>
        <taxon>Chaetothyriomycetidae</taxon>
        <taxon>Chaetothyriales</taxon>
        <taxon>Herpotrichiellaceae</taxon>
        <taxon>Capronia</taxon>
    </lineage>
</organism>
<dbReference type="Proteomes" id="UP000019484">
    <property type="component" value="Unassembled WGS sequence"/>
</dbReference>
<feature type="domain" description="Amidase" evidence="1">
    <location>
        <begin position="17"/>
        <end position="142"/>
    </location>
</feature>
<dbReference type="Pfam" id="PF01425">
    <property type="entry name" value="Amidase"/>
    <property type="match status" value="1"/>
</dbReference>
<dbReference type="InterPro" id="IPR023631">
    <property type="entry name" value="Amidase_dom"/>
</dbReference>
<dbReference type="eggNOG" id="KOG1211">
    <property type="taxonomic scope" value="Eukaryota"/>
</dbReference>
<dbReference type="InterPro" id="IPR000120">
    <property type="entry name" value="Amidase"/>
</dbReference>
<dbReference type="OrthoDB" id="1879366at2759"/>
<dbReference type="HOGENOM" id="CLU_1695251_0_0_1"/>
<evidence type="ECO:0000313" key="2">
    <source>
        <dbReference type="EMBL" id="EXJ80498.1"/>
    </source>
</evidence>
<dbReference type="PANTHER" id="PTHR11895">
    <property type="entry name" value="TRANSAMIDASE"/>
    <property type="match status" value="1"/>
</dbReference>
<dbReference type="STRING" id="1182541.W9XJX7"/>
<dbReference type="PANTHER" id="PTHR11895:SF170">
    <property type="entry name" value="AMIDASE"/>
    <property type="match status" value="1"/>
</dbReference>
<dbReference type="Gene3D" id="3.90.1300.10">
    <property type="entry name" value="Amidase signature (AS) domain"/>
    <property type="match status" value="1"/>
</dbReference>
<comment type="caution">
    <text evidence="2">The sequence shown here is derived from an EMBL/GenBank/DDBJ whole genome shotgun (WGS) entry which is preliminary data.</text>
</comment>
<name>W9XJX7_9EURO</name>
<proteinExistence type="predicted"/>
<evidence type="ECO:0000313" key="3">
    <source>
        <dbReference type="Proteomes" id="UP000019484"/>
    </source>
</evidence>
<dbReference type="RefSeq" id="XP_007727692.1">
    <property type="nucleotide sequence ID" value="XM_007729502.1"/>
</dbReference>
<dbReference type="InterPro" id="IPR036928">
    <property type="entry name" value="AS_sf"/>
</dbReference>
<sequence>MTKLSWDQAKFDRCFPTTQNTILNGQYLLHHLPDIYPKTINLIRRLSDEYEAVLRDYDVDVLILPTTSLNFVARRHGTRTGLSMEQIAPTVGLRANTVQFNATGHPAMSIPIGKAPAEEDNSVMLPVGMQIVGALWHDDKVLRVGHAWQRAFDWK</sequence>
<dbReference type="GO" id="GO:0003824">
    <property type="term" value="F:catalytic activity"/>
    <property type="evidence" value="ECO:0007669"/>
    <property type="project" value="InterPro"/>
</dbReference>